<accession>A0A484NPR1</accession>
<keyword evidence="3" id="KW-1185">Reference proteome</keyword>
<name>A0A484NPR1_9ASTE</name>
<evidence type="ECO:0000313" key="3">
    <source>
        <dbReference type="Proteomes" id="UP000595140"/>
    </source>
</evidence>
<reference evidence="2 3" key="1">
    <citation type="submission" date="2018-04" db="EMBL/GenBank/DDBJ databases">
        <authorList>
            <person name="Vogel A."/>
        </authorList>
    </citation>
    <scope>NUCLEOTIDE SEQUENCE [LARGE SCALE GENOMIC DNA]</scope>
</reference>
<dbReference type="AlphaFoldDB" id="A0A484NPR1"/>
<gene>
    <name evidence="2" type="ORF">CCAM_LOCUS43932</name>
</gene>
<evidence type="ECO:0000313" key="2">
    <source>
        <dbReference type="EMBL" id="VFR02157.1"/>
    </source>
</evidence>
<sequence>MKAGRRPQKQEDDKNHWGQVGDELAPDITGESACDSCDESASKCRAENPGGGRGDGREHLQVAGVFLSFGNPLKYEPKDDHQNQHCCNVGTHNAVVSLLRHLIGKI</sequence>
<dbReference type="EMBL" id="OOIL02006793">
    <property type="protein sequence ID" value="VFR02157.1"/>
    <property type="molecule type" value="Genomic_DNA"/>
</dbReference>
<organism evidence="2 3">
    <name type="scientific">Cuscuta campestris</name>
    <dbReference type="NCBI Taxonomy" id="132261"/>
    <lineage>
        <taxon>Eukaryota</taxon>
        <taxon>Viridiplantae</taxon>
        <taxon>Streptophyta</taxon>
        <taxon>Embryophyta</taxon>
        <taxon>Tracheophyta</taxon>
        <taxon>Spermatophyta</taxon>
        <taxon>Magnoliopsida</taxon>
        <taxon>eudicotyledons</taxon>
        <taxon>Gunneridae</taxon>
        <taxon>Pentapetalae</taxon>
        <taxon>asterids</taxon>
        <taxon>lamiids</taxon>
        <taxon>Solanales</taxon>
        <taxon>Convolvulaceae</taxon>
        <taxon>Cuscuteae</taxon>
        <taxon>Cuscuta</taxon>
        <taxon>Cuscuta subgen. Grammica</taxon>
        <taxon>Cuscuta sect. Cleistogrammica</taxon>
    </lineage>
</organism>
<dbReference type="Proteomes" id="UP000595140">
    <property type="component" value="Unassembled WGS sequence"/>
</dbReference>
<proteinExistence type="predicted"/>
<feature type="region of interest" description="Disordered" evidence="1">
    <location>
        <begin position="1"/>
        <end position="33"/>
    </location>
</feature>
<protein>
    <submittedName>
        <fullName evidence="2">Uncharacterized protein</fullName>
    </submittedName>
</protein>
<evidence type="ECO:0000256" key="1">
    <source>
        <dbReference type="SAM" id="MobiDB-lite"/>
    </source>
</evidence>